<dbReference type="Proteomes" id="UP000230935">
    <property type="component" value="Unassembled WGS sequence"/>
</dbReference>
<dbReference type="Pfam" id="PF01636">
    <property type="entry name" value="APH"/>
    <property type="match status" value="1"/>
</dbReference>
<dbReference type="EMBL" id="PEZZ01000034">
    <property type="protein sequence ID" value="PIS04851.1"/>
    <property type="molecule type" value="Genomic_DNA"/>
</dbReference>
<comment type="caution">
    <text evidence="2">The sequence shown here is derived from an EMBL/GenBank/DDBJ whole genome shotgun (WGS) entry which is preliminary data.</text>
</comment>
<dbReference type="Gene3D" id="3.90.1200.10">
    <property type="match status" value="1"/>
</dbReference>
<accession>A0A2H0W2W1</accession>
<evidence type="ECO:0000313" key="3">
    <source>
        <dbReference type="Proteomes" id="UP000230935"/>
    </source>
</evidence>
<gene>
    <name evidence="2" type="ORF">COT81_04305</name>
</gene>
<evidence type="ECO:0000259" key="1">
    <source>
        <dbReference type="Pfam" id="PF01636"/>
    </source>
</evidence>
<reference evidence="3" key="1">
    <citation type="submission" date="2017-09" db="EMBL/GenBank/DDBJ databases">
        <title>Depth-based differentiation of microbial function through sediment-hosted aquifers and enrichment of novel symbionts in the deep terrestrial subsurface.</title>
        <authorList>
            <person name="Probst A.J."/>
            <person name="Ladd B."/>
            <person name="Jarett J.K."/>
            <person name="Geller-Mcgrath D.E."/>
            <person name="Sieber C.M.K."/>
            <person name="Emerson J.B."/>
            <person name="Anantharaman K."/>
            <person name="Thomas B.C."/>
            <person name="Malmstrom R."/>
            <person name="Stieglmeier M."/>
            <person name="Klingl A."/>
            <person name="Woyke T."/>
            <person name="Ryan C.M."/>
            <person name="Banfield J.F."/>
        </authorList>
    </citation>
    <scope>NUCLEOTIDE SEQUENCE [LARGE SCALE GENOMIC DNA]</scope>
</reference>
<dbReference type="InterPro" id="IPR011009">
    <property type="entry name" value="Kinase-like_dom_sf"/>
</dbReference>
<name>A0A2H0W2W1_9BACT</name>
<sequence>MATALGKTILKNNFKVDTFFDQAKMLDYFDRRLNDETIAGPLKLSLKRFKKYNRRAVVRYELSNANKQQLIVFCSAAGDGSRKKTFEILKYFFDHNITTQKPLWYDKRLKGMFYISAEGDNLYQYIQGQKNIDAWVEKAGLKLSQIHGLKPLRKLKLKKIDFKNQIDPENVLRRYKKNWPKETSQAIAFKKRLFAEIDKIKPEKKTLCHGDFHPENIIIQKQNHKIIDVIDFTDTGLCDPAYDLGSFMQQLDFMSRIYTPAAKIEKLQQQFFNTYLSNRNIAASDELIYKITLFQILTALKSAIFFMPSLKKPKKTAINFLLQEIEILFKKIS</sequence>
<proteinExistence type="predicted"/>
<dbReference type="InterPro" id="IPR002575">
    <property type="entry name" value="Aminoglycoside_PTrfase"/>
</dbReference>
<feature type="domain" description="Aminoglycoside phosphotransferase" evidence="1">
    <location>
        <begin position="84"/>
        <end position="251"/>
    </location>
</feature>
<protein>
    <recommendedName>
        <fullName evidence="1">Aminoglycoside phosphotransferase domain-containing protein</fullName>
    </recommendedName>
</protein>
<dbReference type="SUPFAM" id="SSF56112">
    <property type="entry name" value="Protein kinase-like (PK-like)"/>
    <property type="match status" value="1"/>
</dbReference>
<dbReference type="AlphaFoldDB" id="A0A2H0W2W1"/>
<evidence type="ECO:0000313" key="2">
    <source>
        <dbReference type="EMBL" id="PIS04851.1"/>
    </source>
</evidence>
<organism evidence="2 3">
    <name type="scientific">Candidatus Buchananbacteria bacterium CG10_big_fil_rev_8_21_14_0_10_42_9</name>
    <dbReference type="NCBI Taxonomy" id="1974526"/>
    <lineage>
        <taxon>Bacteria</taxon>
        <taxon>Candidatus Buchananiibacteriota</taxon>
    </lineage>
</organism>